<gene>
    <name evidence="2" type="ORF">PENTCL1PPCAC_15427</name>
</gene>
<keyword evidence="3" id="KW-1185">Reference proteome</keyword>
<keyword evidence="1" id="KW-0812">Transmembrane</keyword>
<organism evidence="2 3">
    <name type="scientific">Pristionchus entomophagus</name>
    <dbReference type="NCBI Taxonomy" id="358040"/>
    <lineage>
        <taxon>Eukaryota</taxon>
        <taxon>Metazoa</taxon>
        <taxon>Ecdysozoa</taxon>
        <taxon>Nematoda</taxon>
        <taxon>Chromadorea</taxon>
        <taxon>Rhabditida</taxon>
        <taxon>Rhabditina</taxon>
        <taxon>Diplogasteromorpha</taxon>
        <taxon>Diplogasteroidea</taxon>
        <taxon>Neodiplogasteridae</taxon>
        <taxon>Pristionchus</taxon>
    </lineage>
</organism>
<feature type="non-terminal residue" evidence="2">
    <location>
        <position position="103"/>
    </location>
</feature>
<sequence length="103" mass="12055">MVLAFLTSIVLIFRILTVELHLFFPSGANATLYFPHLEPVFVHPDSPLFLHHRIATSTEWALVFLIFSYYLTVVDEFRKSSLSMPSINFEADYLQQIENEYRK</sequence>
<dbReference type="Proteomes" id="UP001432027">
    <property type="component" value="Unassembled WGS sequence"/>
</dbReference>
<dbReference type="EMBL" id="BTSX01000004">
    <property type="protein sequence ID" value="GMS93252.1"/>
    <property type="molecule type" value="Genomic_DNA"/>
</dbReference>
<dbReference type="AlphaFoldDB" id="A0AAV5TCH5"/>
<evidence type="ECO:0000256" key="1">
    <source>
        <dbReference type="SAM" id="Phobius"/>
    </source>
</evidence>
<comment type="caution">
    <text evidence="2">The sequence shown here is derived from an EMBL/GenBank/DDBJ whole genome shotgun (WGS) entry which is preliminary data.</text>
</comment>
<keyword evidence="1" id="KW-1133">Transmembrane helix</keyword>
<proteinExistence type="predicted"/>
<reference evidence="2" key="1">
    <citation type="submission" date="2023-10" db="EMBL/GenBank/DDBJ databases">
        <title>Genome assembly of Pristionchus species.</title>
        <authorList>
            <person name="Yoshida K."/>
            <person name="Sommer R.J."/>
        </authorList>
    </citation>
    <scope>NUCLEOTIDE SEQUENCE</scope>
    <source>
        <strain evidence="2">RS0144</strain>
    </source>
</reference>
<name>A0AAV5TCH5_9BILA</name>
<accession>A0AAV5TCH5</accession>
<evidence type="ECO:0000313" key="3">
    <source>
        <dbReference type="Proteomes" id="UP001432027"/>
    </source>
</evidence>
<protein>
    <submittedName>
        <fullName evidence="2">Uncharacterized protein</fullName>
    </submittedName>
</protein>
<evidence type="ECO:0000313" key="2">
    <source>
        <dbReference type="EMBL" id="GMS93252.1"/>
    </source>
</evidence>
<keyword evidence="1" id="KW-0472">Membrane</keyword>
<feature type="transmembrane region" description="Helical" evidence="1">
    <location>
        <begin position="54"/>
        <end position="74"/>
    </location>
</feature>